<gene>
    <name evidence="3" type="ORF">FOZ63_013895</name>
</gene>
<evidence type="ECO:0000313" key="4">
    <source>
        <dbReference type="Proteomes" id="UP000553632"/>
    </source>
</evidence>
<evidence type="ECO:0000313" key="3">
    <source>
        <dbReference type="EMBL" id="KAF4721055.1"/>
    </source>
</evidence>
<keyword evidence="1" id="KW-0863">Zinc-finger</keyword>
<evidence type="ECO:0000256" key="1">
    <source>
        <dbReference type="PROSITE-ProRule" id="PRU00325"/>
    </source>
</evidence>
<reference evidence="3 4" key="1">
    <citation type="submission" date="2020-04" db="EMBL/GenBank/DDBJ databases">
        <title>Perkinsus olseni comparative genomics.</title>
        <authorList>
            <person name="Bogema D.R."/>
        </authorList>
    </citation>
    <scope>NUCLEOTIDE SEQUENCE [LARGE SCALE GENOMIC DNA]</scope>
    <source>
        <strain evidence="3 4">ATCC PRA-207</strain>
    </source>
</reference>
<dbReference type="Proteomes" id="UP000553632">
    <property type="component" value="Unassembled WGS sequence"/>
</dbReference>
<organism evidence="3 4">
    <name type="scientific">Perkinsus olseni</name>
    <name type="common">Perkinsus atlanticus</name>
    <dbReference type="NCBI Taxonomy" id="32597"/>
    <lineage>
        <taxon>Eukaryota</taxon>
        <taxon>Sar</taxon>
        <taxon>Alveolata</taxon>
        <taxon>Perkinsozoa</taxon>
        <taxon>Perkinsea</taxon>
        <taxon>Perkinsida</taxon>
        <taxon>Perkinsidae</taxon>
        <taxon>Perkinsus</taxon>
    </lineage>
</organism>
<protein>
    <recommendedName>
        <fullName evidence="2">SWIM-type domain-containing protein</fullName>
    </recommendedName>
</protein>
<keyword evidence="4" id="KW-1185">Reference proteome</keyword>
<comment type="caution">
    <text evidence="3">The sequence shown here is derived from an EMBL/GenBank/DDBJ whole genome shotgun (WGS) entry which is preliminary data.</text>
</comment>
<dbReference type="InterPro" id="IPR007527">
    <property type="entry name" value="Znf_SWIM"/>
</dbReference>
<dbReference type="GO" id="GO:0008270">
    <property type="term" value="F:zinc ion binding"/>
    <property type="evidence" value="ECO:0007669"/>
    <property type="project" value="UniProtKB-KW"/>
</dbReference>
<keyword evidence="1" id="KW-0479">Metal-binding</keyword>
<proteinExistence type="predicted"/>
<feature type="domain" description="SWIM-type" evidence="2">
    <location>
        <begin position="112"/>
        <end position="153"/>
    </location>
</feature>
<dbReference type="AlphaFoldDB" id="A0A7J6RKE2"/>
<keyword evidence="1" id="KW-0862">Zinc</keyword>
<dbReference type="EMBL" id="JABANO010024968">
    <property type="protein sequence ID" value="KAF4721055.1"/>
    <property type="molecule type" value="Genomic_DNA"/>
</dbReference>
<accession>A0A7J6RKE2</accession>
<evidence type="ECO:0000259" key="2">
    <source>
        <dbReference type="PROSITE" id="PS50966"/>
    </source>
</evidence>
<dbReference type="PROSITE" id="PS50966">
    <property type="entry name" value="ZF_SWIM"/>
    <property type="match status" value="1"/>
</dbReference>
<name>A0A7J6RKE2_PEROL</name>
<sequence>MKAFSRIKKSATFNELVHEVLECCEDFAWGNEPEEDRASLKRATEAAKWALQLDVIYTDESASYYMVPSKALLQSAANQDVVDSMIAQLYLRHQGAAAAEWDDWSQIRTAIEDILIIDARPGMRYFCTCYQSKQAKKKKKTCDHSLGVELLVQGHLGPYQIQDLLDFGPKSVGRPK</sequence>